<gene>
    <name evidence="2" type="ORF">FB468_2850</name>
</gene>
<dbReference type="RefSeq" id="WP_141887905.1">
    <property type="nucleotide sequence ID" value="NZ_BAAAUY010000018.1"/>
</dbReference>
<keyword evidence="3" id="KW-1185">Reference proteome</keyword>
<protein>
    <submittedName>
        <fullName evidence="2">FtsK/SpoIIIE family protein</fullName>
    </submittedName>
</protein>
<dbReference type="GO" id="GO:0005524">
    <property type="term" value="F:ATP binding"/>
    <property type="evidence" value="ECO:0007669"/>
    <property type="project" value="InterPro"/>
</dbReference>
<dbReference type="OrthoDB" id="9784936at2"/>
<evidence type="ECO:0000313" key="3">
    <source>
        <dbReference type="Proteomes" id="UP000319094"/>
    </source>
</evidence>
<evidence type="ECO:0000313" key="2">
    <source>
        <dbReference type="EMBL" id="TQL44780.1"/>
    </source>
</evidence>
<dbReference type="AlphaFoldDB" id="A0A542Y9L3"/>
<dbReference type="GO" id="GO:0003677">
    <property type="term" value="F:DNA binding"/>
    <property type="evidence" value="ECO:0007669"/>
    <property type="project" value="InterPro"/>
</dbReference>
<comment type="caution">
    <text evidence="2">The sequence shown here is derived from an EMBL/GenBank/DDBJ whole genome shotgun (WGS) entry which is preliminary data.</text>
</comment>
<dbReference type="Gene3D" id="3.40.50.300">
    <property type="entry name" value="P-loop containing nucleotide triphosphate hydrolases"/>
    <property type="match status" value="1"/>
</dbReference>
<dbReference type="EMBL" id="VFON01000001">
    <property type="protein sequence ID" value="TQL44780.1"/>
    <property type="molecule type" value="Genomic_DNA"/>
</dbReference>
<evidence type="ECO:0000259" key="1">
    <source>
        <dbReference type="Pfam" id="PF01580"/>
    </source>
</evidence>
<sequence>MVVTRNVLTVFMASPGDVGEERSELARVVYAINKRLAADLGWHIELRGWENTVPGMGRPQSRINPDVQACDVFIGILWKRWGTPTGEFSSGFREEFEIAYERRSKSTDPEILMYFRAVEPTFAADPGEQYRQVLAFKDKLTSSRTLLYQGYSDVQNFASQVEDHLTSLILKRAQADGRTLHATGGAGRKQPEEGVHELPSLDTSEPIALQVILGNPSLSGEVTLARWDAARRMRDVALAPCALGNGRFWALDPFDPGYGLSLIVGSTGSGKSNAILAMAFALAFSLPPEYLRFSILDLDSFQSVRVLEDLGATVLPLSPHGELDLEAVLKEAKRREQRLKALGYQSVRSLWRRDPGLREEFPAWVICADEAYKFVHDDTTFEKVLAAAGRVAGLGIHIILGSQRMGELGNLALATRAKRIALQMHAEQDFIDFTGTHNPFQRTSSSAPGLAVCAEGEKLESVRFAHVDDRELADAFESAADRWKETRMGNPDAK</sequence>
<reference evidence="2 3" key="1">
    <citation type="submission" date="2019-06" db="EMBL/GenBank/DDBJ databases">
        <title>Sequencing the genomes of 1000 actinobacteria strains.</title>
        <authorList>
            <person name="Klenk H.-P."/>
        </authorList>
    </citation>
    <scope>NUCLEOTIDE SEQUENCE [LARGE SCALE GENOMIC DNA]</scope>
    <source>
        <strain evidence="2 3">DSM 8803</strain>
    </source>
</reference>
<dbReference type="Pfam" id="PF01580">
    <property type="entry name" value="FtsK_SpoIIIE"/>
    <property type="match status" value="1"/>
</dbReference>
<dbReference type="InterPro" id="IPR002543">
    <property type="entry name" value="FtsK_dom"/>
</dbReference>
<feature type="domain" description="FtsK" evidence="1">
    <location>
        <begin position="262"/>
        <end position="429"/>
    </location>
</feature>
<name>A0A542Y9L3_9MICO</name>
<dbReference type="SUPFAM" id="SSF52540">
    <property type="entry name" value="P-loop containing nucleoside triphosphate hydrolases"/>
    <property type="match status" value="1"/>
</dbReference>
<dbReference type="InterPro" id="IPR027417">
    <property type="entry name" value="P-loop_NTPase"/>
</dbReference>
<accession>A0A542Y9L3</accession>
<proteinExistence type="predicted"/>
<dbReference type="Proteomes" id="UP000319094">
    <property type="component" value="Unassembled WGS sequence"/>
</dbReference>
<organism evidence="2 3">
    <name type="scientific">Leucobacter komagatae</name>
    <dbReference type="NCBI Taxonomy" id="55969"/>
    <lineage>
        <taxon>Bacteria</taxon>
        <taxon>Bacillati</taxon>
        <taxon>Actinomycetota</taxon>
        <taxon>Actinomycetes</taxon>
        <taxon>Micrococcales</taxon>
        <taxon>Microbacteriaceae</taxon>
        <taxon>Leucobacter</taxon>
    </lineage>
</organism>